<name>A0A4U1C1Q4_9SPHI</name>
<dbReference type="RefSeq" id="WP_136825731.1">
    <property type="nucleotide sequence ID" value="NZ_SWBP01000002.1"/>
</dbReference>
<reference evidence="2 3" key="1">
    <citation type="submission" date="2019-04" db="EMBL/GenBank/DDBJ databases">
        <title>Pedobacter sp. AR-3-17 sp. nov., isolated from Arctic soil.</title>
        <authorList>
            <person name="Dahal R.H."/>
            <person name="Kim D.-U."/>
        </authorList>
    </citation>
    <scope>NUCLEOTIDE SEQUENCE [LARGE SCALE GENOMIC DNA]</scope>
    <source>
        <strain evidence="2 3">AR-3-17</strain>
    </source>
</reference>
<dbReference type="AlphaFoldDB" id="A0A4U1C1Q4"/>
<dbReference type="OrthoDB" id="1120881at2"/>
<keyword evidence="1" id="KW-0472">Membrane</keyword>
<evidence type="ECO:0000256" key="1">
    <source>
        <dbReference type="SAM" id="Phobius"/>
    </source>
</evidence>
<keyword evidence="1" id="KW-1133">Transmembrane helix</keyword>
<protein>
    <submittedName>
        <fullName evidence="2">Uncharacterized protein</fullName>
    </submittedName>
</protein>
<evidence type="ECO:0000313" key="3">
    <source>
        <dbReference type="Proteomes" id="UP000308181"/>
    </source>
</evidence>
<dbReference type="EMBL" id="SWBP01000002">
    <property type="protein sequence ID" value="TKB98917.1"/>
    <property type="molecule type" value="Genomic_DNA"/>
</dbReference>
<organism evidence="2 3">
    <name type="scientific">Pedobacter cryophilus</name>
    <dbReference type="NCBI Taxonomy" id="2571271"/>
    <lineage>
        <taxon>Bacteria</taxon>
        <taxon>Pseudomonadati</taxon>
        <taxon>Bacteroidota</taxon>
        <taxon>Sphingobacteriia</taxon>
        <taxon>Sphingobacteriales</taxon>
        <taxon>Sphingobacteriaceae</taxon>
        <taxon>Pedobacter</taxon>
    </lineage>
</organism>
<feature type="transmembrane region" description="Helical" evidence="1">
    <location>
        <begin position="167"/>
        <end position="194"/>
    </location>
</feature>
<proteinExistence type="predicted"/>
<gene>
    <name evidence="2" type="ORF">FA046_07320</name>
</gene>
<keyword evidence="3" id="KW-1185">Reference proteome</keyword>
<accession>A0A4U1C1Q4</accession>
<feature type="transmembrane region" description="Helical" evidence="1">
    <location>
        <begin position="23"/>
        <end position="46"/>
    </location>
</feature>
<keyword evidence="1" id="KW-0812">Transmembrane</keyword>
<feature type="transmembrane region" description="Helical" evidence="1">
    <location>
        <begin position="134"/>
        <end position="155"/>
    </location>
</feature>
<dbReference type="Proteomes" id="UP000308181">
    <property type="component" value="Unassembled WGS sequence"/>
</dbReference>
<comment type="caution">
    <text evidence="2">The sequence shown here is derived from an EMBL/GenBank/DDBJ whole genome shotgun (WGS) entry which is preliminary data.</text>
</comment>
<sequence length="204" mass="22745">MEEKDIYTELSSIRNLMERSTKFISLSGLSGILAGIYALIGAFMAYKLVYQSPEYLGNSFTVSHTTLVQLLLIALGVLIFSICTGIWLTMRQAEKKGKNPWNPVSRRLIHNMAIPLLTGGMFILILLYKGQFGILASASLIFYGLALISASHYTFSDIKWLGICEIVLGLLAVTFQGYGILFWALGFGVLHILYGSIMHFKYKQ</sequence>
<evidence type="ECO:0000313" key="2">
    <source>
        <dbReference type="EMBL" id="TKB98917.1"/>
    </source>
</evidence>
<feature type="transmembrane region" description="Helical" evidence="1">
    <location>
        <begin position="108"/>
        <end position="128"/>
    </location>
</feature>
<feature type="transmembrane region" description="Helical" evidence="1">
    <location>
        <begin position="66"/>
        <end position="88"/>
    </location>
</feature>